<evidence type="ECO:0000313" key="2">
    <source>
        <dbReference type="Proteomes" id="UP000828048"/>
    </source>
</evidence>
<name>A0ACB7XMQ6_9ERIC</name>
<dbReference type="EMBL" id="CM037151">
    <property type="protein sequence ID" value="KAH7842182.1"/>
    <property type="molecule type" value="Genomic_DNA"/>
</dbReference>
<keyword evidence="2" id="KW-1185">Reference proteome</keyword>
<sequence>MRPSFNMYLHVLLFLSWLLLPQPTLGITTTPNYTANAANITNSTFFIARNGSCSLTCGNLTVPYPFGIGVGSGCSIDPEFDINCNTSSDTPKAFIRSGNIEILSISQTQVRIGNTVASACYDGETGAVTESDLEAWIQLGASLPYTFSHEANKFTVVGCDDYAWIFGTFGRKRLSSGCMSQCKNKTDVGDETGYCQTDIPKGLTKNNHHHHQQKTISTDPDLVDYRAVADVAVNKFKKFISLLDRSRTGHTRFRRGPMNQPQKTVEPKETVRSASTNRTPEDKPVPPRVYCPTPVQRLPPLPHNHHNYVMKTGSVNERKEPVGPTTINFAAAAAAVATPTMSTGNSFKSSLTGNSFKSSLTGNSFKSSLEDSTDPPKAFINTGNIEVLSILQNQVRILNVVVTACYNKTGAVYKSSPTSTKFGDLGPSAYTFLDVANKFTVVGCDDYAWISGTFGNKTLYNGYSGYGGYLCSCNKGYKGNPYLSPGCTDINECEDPNLNDCVNGTGYCINTPGSFQCYCNHHYDGDGKSDGLGCSPKASPFPVIKFSLGT</sequence>
<comment type="caution">
    <text evidence="1">The sequence shown here is derived from an EMBL/GenBank/DDBJ whole genome shotgun (WGS) entry which is preliminary data.</text>
</comment>
<gene>
    <name evidence="1" type="ORF">Vadar_002367</name>
</gene>
<evidence type="ECO:0000313" key="1">
    <source>
        <dbReference type="EMBL" id="KAH7842182.1"/>
    </source>
</evidence>
<reference evidence="1 2" key="1">
    <citation type="journal article" date="2021" name="Hortic Res">
        <title>High-quality reference genome and annotation aids understanding of berry development for evergreen blueberry (Vaccinium darrowii).</title>
        <authorList>
            <person name="Yu J."/>
            <person name="Hulse-Kemp A.M."/>
            <person name="Babiker E."/>
            <person name="Staton M."/>
        </authorList>
    </citation>
    <scope>NUCLEOTIDE SEQUENCE [LARGE SCALE GENOMIC DNA]</scope>
    <source>
        <strain evidence="2">cv. NJ 8807/NJ 8810</strain>
        <tissue evidence="1">Young leaf</tissue>
    </source>
</reference>
<dbReference type="Proteomes" id="UP000828048">
    <property type="component" value="Chromosome 1"/>
</dbReference>
<proteinExistence type="predicted"/>
<organism evidence="1 2">
    <name type="scientific">Vaccinium darrowii</name>
    <dbReference type="NCBI Taxonomy" id="229202"/>
    <lineage>
        <taxon>Eukaryota</taxon>
        <taxon>Viridiplantae</taxon>
        <taxon>Streptophyta</taxon>
        <taxon>Embryophyta</taxon>
        <taxon>Tracheophyta</taxon>
        <taxon>Spermatophyta</taxon>
        <taxon>Magnoliopsida</taxon>
        <taxon>eudicotyledons</taxon>
        <taxon>Gunneridae</taxon>
        <taxon>Pentapetalae</taxon>
        <taxon>asterids</taxon>
        <taxon>Ericales</taxon>
        <taxon>Ericaceae</taxon>
        <taxon>Vaccinioideae</taxon>
        <taxon>Vaccinieae</taxon>
        <taxon>Vaccinium</taxon>
    </lineage>
</organism>
<protein>
    <submittedName>
        <fullName evidence="1">Uncharacterized protein</fullName>
    </submittedName>
</protein>
<accession>A0ACB7XMQ6</accession>